<name>A0A5Q0H9M8_SACSY</name>
<evidence type="ECO:0000313" key="3">
    <source>
        <dbReference type="Proteomes" id="UP000325787"/>
    </source>
</evidence>
<dbReference type="AlphaFoldDB" id="A0A5Q0H9M8"/>
<dbReference type="RefSeq" id="WP_153278749.1">
    <property type="nucleotide sequence ID" value="NZ_CP034550.1"/>
</dbReference>
<dbReference type="OrthoDB" id="3689826at2"/>
<dbReference type="EMBL" id="CP034550">
    <property type="protein sequence ID" value="QFZ22946.1"/>
    <property type="molecule type" value="Genomic_DNA"/>
</dbReference>
<sequence>MSKWQRGILTVLLVLEVLITILPAVRGLLFEAPARSVPAAARNEVVLRETDVPVGQPRGVRQGVLLATTALMLVTALSALVLIWSRPDARTWVVTFTGTHAAAAGLGWVHSLPLLTLLATVTAVAVPLVALAPGRRGQ</sequence>
<feature type="transmembrane region" description="Helical" evidence="1">
    <location>
        <begin position="114"/>
        <end position="132"/>
    </location>
</feature>
<dbReference type="KEGG" id="ssyi:EKG83_40870"/>
<organism evidence="2 3">
    <name type="scientific">Saccharothrix syringae</name>
    <name type="common">Nocardiopsis syringae</name>
    <dbReference type="NCBI Taxonomy" id="103733"/>
    <lineage>
        <taxon>Bacteria</taxon>
        <taxon>Bacillati</taxon>
        <taxon>Actinomycetota</taxon>
        <taxon>Actinomycetes</taxon>
        <taxon>Pseudonocardiales</taxon>
        <taxon>Pseudonocardiaceae</taxon>
        <taxon>Saccharothrix</taxon>
    </lineage>
</organism>
<keyword evidence="1" id="KW-1133">Transmembrane helix</keyword>
<reference evidence="3" key="1">
    <citation type="journal article" date="2021" name="Curr. Microbiol.">
        <title>Complete genome of nocamycin-producing strain Saccharothrix syringae NRRL B-16468 reveals the biosynthetic potential for secondary metabolites.</title>
        <authorList>
            <person name="Mo X."/>
            <person name="Yang S."/>
        </authorList>
    </citation>
    <scope>NUCLEOTIDE SEQUENCE [LARGE SCALE GENOMIC DNA]</scope>
    <source>
        <strain evidence="3">ATCC 51364 / DSM 43886 / JCM 6844 / KCTC 9398 / NBRC 14523 / NRRL B-16468 / INA 2240</strain>
    </source>
</reference>
<dbReference type="Proteomes" id="UP000325787">
    <property type="component" value="Chromosome"/>
</dbReference>
<evidence type="ECO:0000256" key="1">
    <source>
        <dbReference type="SAM" id="Phobius"/>
    </source>
</evidence>
<feature type="transmembrane region" description="Helical" evidence="1">
    <location>
        <begin position="63"/>
        <end position="84"/>
    </location>
</feature>
<protein>
    <submittedName>
        <fullName evidence="2">Uncharacterized protein</fullName>
    </submittedName>
</protein>
<keyword evidence="3" id="KW-1185">Reference proteome</keyword>
<feature type="transmembrane region" description="Helical" evidence="1">
    <location>
        <begin position="91"/>
        <end position="108"/>
    </location>
</feature>
<keyword evidence="1" id="KW-0812">Transmembrane</keyword>
<gene>
    <name evidence="2" type="ORF">EKG83_40870</name>
</gene>
<evidence type="ECO:0000313" key="2">
    <source>
        <dbReference type="EMBL" id="QFZ22946.1"/>
    </source>
</evidence>
<accession>A0A5Q0H9M8</accession>
<feature type="transmembrane region" description="Helical" evidence="1">
    <location>
        <begin position="7"/>
        <end position="29"/>
    </location>
</feature>
<keyword evidence="1" id="KW-0472">Membrane</keyword>
<proteinExistence type="predicted"/>